<sequence length="182" mass="20569">MLWSTVSKARSVYIITKTIGRSYPVIIAGREKIPRQYKRKTQKPSSYTRENLHAALGAIRNGTISIKRASLLYKIPRSTLCDHNRGRRGISIKRASLLYKIPRSTLCDHNRGRRGVKSKSSGRTTDIPLEQEMLIAESIKTMEKWGFGLSRREVFDMVGELVKANGLKTRFNNGISGFCTPV</sequence>
<dbReference type="InterPro" id="IPR009057">
    <property type="entry name" value="Homeodomain-like_sf"/>
</dbReference>
<comment type="caution">
    <text evidence="3">The sequence shown here is derived from an EMBL/GenBank/DDBJ whole genome shotgun (WGS) entry which is preliminary data.</text>
</comment>
<dbReference type="GO" id="GO:0005634">
    <property type="term" value="C:nucleus"/>
    <property type="evidence" value="ECO:0007669"/>
    <property type="project" value="UniProtKB-SubCell"/>
</dbReference>
<keyword evidence="4" id="KW-1185">Reference proteome</keyword>
<dbReference type="InterPro" id="IPR007889">
    <property type="entry name" value="HTH_Psq"/>
</dbReference>
<feature type="domain" description="HTH psq-type" evidence="2">
    <location>
        <begin position="48"/>
        <end position="87"/>
    </location>
</feature>
<proteinExistence type="predicted"/>
<evidence type="ECO:0000313" key="3">
    <source>
        <dbReference type="EMBL" id="KAK9753756.1"/>
    </source>
</evidence>
<dbReference type="GO" id="GO:0003677">
    <property type="term" value="F:DNA binding"/>
    <property type="evidence" value="ECO:0007669"/>
    <property type="project" value="UniProtKB-KW"/>
</dbReference>
<keyword evidence="3" id="KW-0238">DNA-binding</keyword>
<reference evidence="3 4" key="1">
    <citation type="journal article" date="2024" name="BMC Genomics">
        <title>De novo assembly and annotation of Popillia japonica's genome with initial clues to its potential as an invasive pest.</title>
        <authorList>
            <person name="Cucini C."/>
            <person name="Boschi S."/>
            <person name="Funari R."/>
            <person name="Cardaioli E."/>
            <person name="Iannotti N."/>
            <person name="Marturano G."/>
            <person name="Paoli F."/>
            <person name="Bruttini M."/>
            <person name="Carapelli A."/>
            <person name="Frati F."/>
            <person name="Nardi F."/>
        </authorList>
    </citation>
    <scope>NUCLEOTIDE SEQUENCE [LARGE SCALE GENOMIC DNA]</scope>
    <source>
        <strain evidence="3">DMR45628</strain>
    </source>
</reference>
<name>A0AAW1N1J1_POPJA</name>
<dbReference type="Gene3D" id="1.10.10.60">
    <property type="entry name" value="Homeodomain-like"/>
    <property type="match status" value="1"/>
</dbReference>
<dbReference type="EMBL" id="JASPKY010000010">
    <property type="protein sequence ID" value="KAK9753756.1"/>
    <property type="molecule type" value="Genomic_DNA"/>
</dbReference>
<dbReference type="SUPFAM" id="SSF46689">
    <property type="entry name" value="Homeodomain-like"/>
    <property type="match status" value="1"/>
</dbReference>
<evidence type="ECO:0000256" key="1">
    <source>
        <dbReference type="ARBA" id="ARBA00004123"/>
    </source>
</evidence>
<protein>
    <submittedName>
        <fullName evidence="3">CENP-B N-terminal DNA-binding domain</fullName>
    </submittedName>
</protein>
<evidence type="ECO:0000313" key="4">
    <source>
        <dbReference type="Proteomes" id="UP001458880"/>
    </source>
</evidence>
<accession>A0AAW1N1J1</accession>
<comment type="subcellular location">
    <subcellularLocation>
        <location evidence="1">Nucleus</location>
    </subcellularLocation>
</comment>
<gene>
    <name evidence="3" type="ORF">QE152_g1742</name>
</gene>
<organism evidence="3 4">
    <name type="scientific">Popillia japonica</name>
    <name type="common">Japanese beetle</name>
    <dbReference type="NCBI Taxonomy" id="7064"/>
    <lineage>
        <taxon>Eukaryota</taxon>
        <taxon>Metazoa</taxon>
        <taxon>Ecdysozoa</taxon>
        <taxon>Arthropoda</taxon>
        <taxon>Hexapoda</taxon>
        <taxon>Insecta</taxon>
        <taxon>Pterygota</taxon>
        <taxon>Neoptera</taxon>
        <taxon>Endopterygota</taxon>
        <taxon>Coleoptera</taxon>
        <taxon>Polyphaga</taxon>
        <taxon>Scarabaeiformia</taxon>
        <taxon>Scarabaeidae</taxon>
        <taxon>Rutelinae</taxon>
        <taxon>Popillia</taxon>
    </lineage>
</organism>
<dbReference type="AlphaFoldDB" id="A0AAW1N1J1"/>
<dbReference type="Pfam" id="PF05225">
    <property type="entry name" value="HTH_psq"/>
    <property type="match status" value="1"/>
</dbReference>
<evidence type="ECO:0000259" key="2">
    <source>
        <dbReference type="Pfam" id="PF05225"/>
    </source>
</evidence>
<dbReference type="Proteomes" id="UP001458880">
    <property type="component" value="Unassembled WGS sequence"/>
</dbReference>